<name>A0A3M8Q213_9GAMM</name>
<evidence type="ECO:0000256" key="1">
    <source>
        <dbReference type="ARBA" id="ARBA00005417"/>
    </source>
</evidence>
<gene>
    <name evidence="9" type="ORF">EBI00_11305</name>
</gene>
<evidence type="ECO:0000256" key="6">
    <source>
        <dbReference type="ARBA" id="ARBA00022967"/>
    </source>
</evidence>
<dbReference type="PANTHER" id="PTHR42798:SF2">
    <property type="entry name" value="ABC TRANSPORTER ATP-BINDING PROTEIN MG467-RELATED"/>
    <property type="match status" value="1"/>
</dbReference>
<dbReference type="PROSITE" id="PS00211">
    <property type="entry name" value="ABC_TRANSPORTER_1"/>
    <property type="match status" value="1"/>
</dbReference>
<dbReference type="GO" id="GO:0089705">
    <property type="term" value="P:protein localization to outer membrane"/>
    <property type="evidence" value="ECO:0007669"/>
    <property type="project" value="UniProtKB-ARBA"/>
</dbReference>
<evidence type="ECO:0000313" key="9">
    <source>
        <dbReference type="EMBL" id="RNF50056.1"/>
    </source>
</evidence>
<evidence type="ECO:0000313" key="10">
    <source>
        <dbReference type="Proteomes" id="UP000280507"/>
    </source>
</evidence>
<dbReference type="GO" id="GO:0044874">
    <property type="term" value="P:lipoprotein localization to outer membrane"/>
    <property type="evidence" value="ECO:0007669"/>
    <property type="project" value="UniProtKB-ARBA"/>
</dbReference>
<evidence type="ECO:0000256" key="3">
    <source>
        <dbReference type="ARBA" id="ARBA00022475"/>
    </source>
</evidence>
<keyword evidence="2" id="KW-0813">Transport</keyword>
<dbReference type="InterPro" id="IPR003439">
    <property type="entry name" value="ABC_transporter-like_ATP-bd"/>
</dbReference>
<dbReference type="SMART" id="SM00382">
    <property type="entry name" value="AAA"/>
    <property type="match status" value="1"/>
</dbReference>
<dbReference type="CDD" id="cd03255">
    <property type="entry name" value="ABC_MJ0796_LolCDE_FtsE"/>
    <property type="match status" value="1"/>
</dbReference>
<dbReference type="FunFam" id="3.40.50.300:FF:000230">
    <property type="entry name" value="Lipoprotein-releasing system ATP-binding protein LolD"/>
    <property type="match status" value="1"/>
</dbReference>
<dbReference type="InterPro" id="IPR003593">
    <property type="entry name" value="AAA+_ATPase"/>
</dbReference>
<dbReference type="OrthoDB" id="9801477at2"/>
<evidence type="ECO:0000256" key="5">
    <source>
        <dbReference type="ARBA" id="ARBA00022840"/>
    </source>
</evidence>
<dbReference type="PANTHER" id="PTHR42798">
    <property type="entry name" value="LIPOPROTEIN-RELEASING SYSTEM ATP-BINDING PROTEIN LOLD"/>
    <property type="match status" value="1"/>
</dbReference>
<dbReference type="InterPro" id="IPR017911">
    <property type="entry name" value="MacB-like_ATP-bd"/>
</dbReference>
<evidence type="ECO:0000256" key="2">
    <source>
        <dbReference type="ARBA" id="ARBA00022448"/>
    </source>
</evidence>
<evidence type="ECO:0000256" key="4">
    <source>
        <dbReference type="ARBA" id="ARBA00022741"/>
    </source>
</evidence>
<dbReference type="RefSeq" id="WP_123096039.1">
    <property type="nucleotide sequence ID" value="NZ_RIZG01000006.1"/>
</dbReference>
<protein>
    <submittedName>
        <fullName evidence="9">ATP-binding cassette domain-containing protein</fullName>
    </submittedName>
</protein>
<dbReference type="AlphaFoldDB" id="A0A3M8Q213"/>
<keyword evidence="3" id="KW-1003">Cell membrane</keyword>
<dbReference type="InterPro" id="IPR017871">
    <property type="entry name" value="ABC_transporter-like_CS"/>
</dbReference>
<dbReference type="Proteomes" id="UP000280507">
    <property type="component" value="Unassembled WGS sequence"/>
</dbReference>
<evidence type="ECO:0000259" key="8">
    <source>
        <dbReference type="PROSITE" id="PS50893"/>
    </source>
</evidence>
<accession>A0A3M8Q213</accession>
<keyword evidence="6" id="KW-1278">Translocase</keyword>
<dbReference type="GO" id="GO:0016887">
    <property type="term" value="F:ATP hydrolysis activity"/>
    <property type="evidence" value="ECO:0007669"/>
    <property type="project" value="InterPro"/>
</dbReference>
<organism evidence="9 10">
    <name type="scientific">Marinomonas hwangdonensis</name>
    <dbReference type="NCBI Taxonomy" id="1053647"/>
    <lineage>
        <taxon>Bacteria</taxon>
        <taxon>Pseudomonadati</taxon>
        <taxon>Pseudomonadota</taxon>
        <taxon>Gammaproteobacteria</taxon>
        <taxon>Oceanospirillales</taxon>
        <taxon>Oceanospirillaceae</taxon>
        <taxon>Marinomonas</taxon>
    </lineage>
</organism>
<dbReference type="EMBL" id="RIZG01000006">
    <property type="protein sequence ID" value="RNF50056.1"/>
    <property type="molecule type" value="Genomic_DNA"/>
</dbReference>
<sequence>MNNQIVLECHDLSKQYQDGKQLVDVFDSIDFTLQKGEISAIVGASGSGKTTLLNLLAGLDLATAGEVKLAQVSWSSINDAKRSKMRNKEMGFVYQFHHLLAEFSALENVLMPMWIAKMPRAKAAERAKELLGQVGLADRIHHKPSQLSGGERQRVAIARALANRPACVLMDEPTGNLDEKTSLEIQRLIVDLKNRYNMAFLVVTHDEKMLDWMDSAYRLSQGRLTILKGLNA</sequence>
<dbReference type="InterPro" id="IPR027417">
    <property type="entry name" value="P-loop_NTPase"/>
</dbReference>
<comment type="caution">
    <text evidence="9">The sequence shown here is derived from an EMBL/GenBank/DDBJ whole genome shotgun (WGS) entry which is preliminary data.</text>
</comment>
<reference evidence="9 10" key="1">
    <citation type="journal article" date="2012" name="Int. J. Syst. Evol. Microbiol.">
        <title>Marinomonas hwangdonensis sp. nov., isolated from seawater.</title>
        <authorList>
            <person name="Jung Y.T."/>
            <person name="Oh T.K."/>
            <person name="Yoon J.H."/>
        </authorList>
    </citation>
    <scope>NUCLEOTIDE SEQUENCE [LARGE SCALE GENOMIC DNA]</scope>
    <source>
        <strain evidence="9 10">HDW-15</strain>
    </source>
</reference>
<dbReference type="PROSITE" id="PS50893">
    <property type="entry name" value="ABC_TRANSPORTER_2"/>
    <property type="match status" value="1"/>
</dbReference>
<dbReference type="Gene3D" id="3.40.50.300">
    <property type="entry name" value="P-loop containing nucleotide triphosphate hydrolases"/>
    <property type="match status" value="1"/>
</dbReference>
<dbReference type="Pfam" id="PF00005">
    <property type="entry name" value="ABC_tran"/>
    <property type="match status" value="1"/>
</dbReference>
<comment type="similarity">
    <text evidence="1">Belongs to the ABC transporter superfamily.</text>
</comment>
<evidence type="ECO:0000256" key="7">
    <source>
        <dbReference type="ARBA" id="ARBA00023136"/>
    </source>
</evidence>
<keyword evidence="10" id="KW-1185">Reference proteome</keyword>
<dbReference type="GO" id="GO:0005524">
    <property type="term" value="F:ATP binding"/>
    <property type="evidence" value="ECO:0007669"/>
    <property type="project" value="UniProtKB-KW"/>
</dbReference>
<feature type="domain" description="ABC transporter" evidence="8">
    <location>
        <begin position="7"/>
        <end position="232"/>
    </location>
</feature>
<keyword evidence="4" id="KW-0547">Nucleotide-binding</keyword>
<keyword evidence="5 9" id="KW-0067">ATP-binding</keyword>
<keyword evidence="7" id="KW-0472">Membrane</keyword>
<proteinExistence type="inferred from homology"/>
<dbReference type="SUPFAM" id="SSF52540">
    <property type="entry name" value="P-loop containing nucleoside triphosphate hydrolases"/>
    <property type="match status" value="1"/>
</dbReference>